<dbReference type="InterPro" id="IPR057431">
    <property type="entry name" value="LdpA_Fe-S-bd"/>
</dbReference>
<keyword evidence="2" id="KW-0408">Iron</keyword>
<evidence type="ECO:0000259" key="5">
    <source>
        <dbReference type="PROSITE" id="PS51379"/>
    </source>
</evidence>
<dbReference type="Pfam" id="PF25160">
    <property type="entry name" value="LdpA_Fe-S-bd"/>
    <property type="match status" value="1"/>
</dbReference>
<keyword evidence="3" id="KW-0411">Iron-sulfur</keyword>
<proteinExistence type="predicted"/>
<dbReference type="InterPro" id="IPR017896">
    <property type="entry name" value="4Fe4S_Fe-S-bd"/>
</dbReference>
<evidence type="ECO:0000256" key="4">
    <source>
        <dbReference type="SAM" id="Phobius"/>
    </source>
</evidence>
<keyword evidence="4" id="KW-0812">Transmembrane</keyword>
<dbReference type="InterPro" id="IPR017900">
    <property type="entry name" value="4Fe4S_Fe_S_CS"/>
</dbReference>
<feature type="transmembrane region" description="Helical" evidence="4">
    <location>
        <begin position="6"/>
        <end position="27"/>
    </location>
</feature>
<feature type="domain" description="4Fe-4S ferredoxin-type" evidence="5">
    <location>
        <begin position="125"/>
        <end position="154"/>
    </location>
</feature>
<sequence>MIVPIVLFIVFFLSAGIITVFLFSILIPAIRRINEETVNENFLLNKNEFKMAEDETVHLKDSGMRAVVLCNHGKIGGAGSIAYSGPKDCRIYFSQFETNSDCFQQCLGFGSCVSVCPQKAIKLVNETAVIQDGCIGCGACVDLCPKKIIKLVPVAEVVRIIPCGNTVGETACTGYKSERKEEIPQKQTSKLAKVCYNMFYKN</sequence>
<dbReference type="Gene3D" id="3.30.70.20">
    <property type="match status" value="1"/>
</dbReference>
<dbReference type="Proteomes" id="UP000823914">
    <property type="component" value="Unassembled WGS sequence"/>
</dbReference>
<reference evidence="6" key="2">
    <citation type="submission" date="2021-04" db="EMBL/GenBank/DDBJ databases">
        <authorList>
            <person name="Gilroy R."/>
        </authorList>
    </citation>
    <scope>NUCLEOTIDE SEQUENCE</scope>
    <source>
        <strain evidence="6">Gambia15-2214</strain>
    </source>
</reference>
<organism evidence="6 7">
    <name type="scientific">Candidatus Treponema excrementipullorum</name>
    <dbReference type="NCBI Taxonomy" id="2838768"/>
    <lineage>
        <taxon>Bacteria</taxon>
        <taxon>Pseudomonadati</taxon>
        <taxon>Spirochaetota</taxon>
        <taxon>Spirochaetia</taxon>
        <taxon>Spirochaetales</taxon>
        <taxon>Treponemataceae</taxon>
        <taxon>Treponema</taxon>
    </lineage>
</organism>
<dbReference type="PROSITE" id="PS51379">
    <property type="entry name" value="4FE4S_FER_2"/>
    <property type="match status" value="2"/>
</dbReference>
<gene>
    <name evidence="6" type="ORF">IAA16_08745</name>
</gene>
<comment type="caution">
    <text evidence="6">The sequence shown here is derived from an EMBL/GenBank/DDBJ whole genome shotgun (WGS) entry which is preliminary data.</text>
</comment>
<dbReference type="EMBL" id="JAHLFV010000203">
    <property type="protein sequence ID" value="MBU3850640.1"/>
    <property type="molecule type" value="Genomic_DNA"/>
</dbReference>
<feature type="domain" description="4Fe-4S ferredoxin-type" evidence="5">
    <location>
        <begin position="96"/>
        <end position="124"/>
    </location>
</feature>
<accession>A0A9E2NZT6</accession>
<dbReference type="GO" id="GO:0051536">
    <property type="term" value="F:iron-sulfur cluster binding"/>
    <property type="evidence" value="ECO:0007669"/>
    <property type="project" value="UniProtKB-KW"/>
</dbReference>
<keyword evidence="4" id="KW-1133">Transmembrane helix</keyword>
<evidence type="ECO:0000256" key="3">
    <source>
        <dbReference type="ARBA" id="ARBA00023014"/>
    </source>
</evidence>
<protein>
    <submittedName>
        <fullName evidence="6">4Fe-4S binding protein</fullName>
    </submittedName>
</protein>
<evidence type="ECO:0000256" key="2">
    <source>
        <dbReference type="ARBA" id="ARBA00023004"/>
    </source>
</evidence>
<reference evidence="6" key="1">
    <citation type="journal article" date="2021" name="PeerJ">
        <title>Extensive microbial diversity within the chicken gut microbiome revealed by metagenomics and culture.</title>
        <authorList>
            <person name="Gilroy R."/>
            <person name="Ravi A."/>
            <person name="Getino M."/>
            <person name="Pursley I."/>
            <person name="Horton D.L."/>
            <person name="Alikhan N.F."/>
            <person name="Baker D."/>
            <person name="Gharbi K."/>
            <person name="Hall N."/>
            <person name="Watson M."/>
            <person name="Adriaenssens E.M."/>
            <person name="Foster-Nyarko E."/>
            <person name="Jarju S."/>
            <person name="Secka A."/>
            <person name="Antonio M."/>
            <person name="Oren A."/>
            <person name="Chaudhuri R.R."/>
            <person name="La Ragione R."/>
            <person name="Hildebrand F."/>
            <person name="Pallen M.J."/>
        </authorList>
    </citation>
    <scope>NUCLEOTIDE SEQUENCE</scope>
    <source>
        <strain evidence="6">Gambia15-2214</strain>
    </source>
</reference>
<evidence type="ECO:0000313" key="7">
    <source>
        <dbReference type="Proteomes" id="UP000823914"/>
    </source>
</evidence>
<keyword evidence="1" id="KW-0479">Metal-binding</keyword>
<dbReference type="AlphaFoldDB" id="A0A9E2NZT6"/>
<dbReference type="PROSITE" id="PS00198">
    <property type="entry name" value="4FE4S_FER_1"/>
    <property type="match status" value="1"/>
</dbReference>
<dbReference type="SUPFAM" id="SSF54862">
    <property type="entry name" value="4Fe-4S ferredoxins"/>
    <property type="match status" value="1"/>
</dbReference>
<name>A0A9E2NZT6_9SPIR</name>
<evidence type="ECO:0000256" key="1">
    <source>
        <dbReference type="ARBA" id="ARBA00022723"/>
    </source>
</evidence>
<evidence type="ECO:0000313" key="6">
    <source>
        <dbReference type="EMBL" id="MBU3850640.1"/>
    </source>
</evidence>
<keyword evidence="4" id="KW-0472">Membrane</keyword>
<dbReference type="GO" id="GO:0046872">
    <property type="term" value="F:metal ion binding"/>
    <property type="evidence" value="ECO:0007669"/>
    <property type="project" value="UniProtKB-KW"/>
</dbReference>